<comment type="caution">
    <text evidence="2">The sequence shown here is derived from an EMBL/GenBank/DDBJ whole genome shotgun (WGS) entry which is preliminary data.</text>
</comment>
<keyword evidence="1" id="KW-1133">Transmembrane helix</keyword>
<feature type="transmembrane region" description="Helical" evidence="1">
    <location>
        <begin position="191"/>
        <end position="211"/>
    </location>
</feature>
<feature type="transmembrane region" description="Helical" evidence="1">
    <location>
        <begin position="232"/>
        <end position="249"/>
    </location>
</feature>
<name>A0A8J6UIJ7_9BACT</name>
<accession>A0A8J6UIJ7</accession>
<dbReference type="AlphaFoldDB" id="A0A8J6UIJ7"/>
<evidence type="ECO:0000256" key="1">
    <source>
        <dbReference type="SAM" id="Phobius"/>
    </source>
</evidence>
<dbReference type="Proteomes" id="UP000632828">
    <property type="component" value="Unassembled WGS sequence"/>
</dbReference>
<gene>
    <name evidence="2" type="ORF">ICT70_10325</name>
</gene>
<sequence length="285" mass="32193">MMSRRFFSFSITNRRLLILLIGGWFLWSGAVAGLWLLSRQLSSPSYWWSAAFIFVQLYLAVQMLLPALLLEPEQRTRGFYLFWLVGLASLIRLAHQLPVGGFWEPLIDAFKTGLLLFSGTLVGIILARYVKRLWEVLPLALVMILADFSSWAVGPTADFARQIEAYYRAPEGPRPLIDMVLVKLTYPGASGLVPVFGISDWIIVVFFAAVARRYRINDNLIGPAGEPEQKNHGRYLPVSVVALFLAILLAHAGEIFIPALPLIVLIVVLYYLLWLLVQRLRGVRH</sequence>
<feature type="transmembrane region" description="Helical" evidence="1">
    <location>
        <begin position="109"/>
        <end position="129"/>
    </location>
</feature>
<proteinExistence type="predicted"/>
<feature type="transmembrane region" description="Helical" evidence="1">
    <location>
        <begin position="79"/>
        <end position="97"/>
    </location>
</feature>
<protein>
    <submittedName>
        <fullName evidence="2">Uncharacterized protein</fullName>
    </submittedName>
</protein>
<feature type="transmembrane region" description="Helical" evidence="1">
    <location>
        <begin position="255"/>
        <end position="277"/>
    </location>
</feature>
<evidence type="ECO:0000313" key="2">
    <source>
        <dbReference type="EMBL" id="MBD1401070.1"/>
    </source>
</evidence>
<organism evidence="2 3">
    <name type="scientific">Pelovirga terrestris</name>
    <dbReference type="NCBI Taxonomy" id="2771352"/>
    <lineage>
        <taxon>Bacteria</taxon>
        <taxon>Pseudomonadati</taxon>
        <taxon>Thermodesulfobacteriota</taxon>
        <taxon>Desulfuromonadia</taxon>
        <taxon>Geobacterales</taxon>
        <taxon>Geobacteraceae</taxon>
        <taxon>Pelovirga</taxon>
    </lineage>
</organism>
<feature type="transmembrane region" description="Helical" evidence="1">
    <location>
        <begin position="48"/>
        <end position="70"/>
    </location>
</feature>
<keyword evidence="3" id="KW-1185">Reference proteome</keyword>
<keyword evidence="1" id="KW-0812">Transmembrane</keyword>
<evidence type="ECO:0000313" key="3">
    <source>
        <dbReference type="Proteomes" id="UP000632828"/>
    </source>
</evidence>
<feature type="transmembrane region" description="Helical" evidence="1">
    <location>
        <begin position="136"/>
        <end position="154"/>
    </location>
</feature>
<dbReference type="EMBL" id="JACWUN010000011">
    <property type="protein sequence ID" value="MBD1401070.1"/>
    <property type="molecule type" value="Genomic_DNA"/>
</dbReference>
<keyword evidence="1" id="KW-0472">Membrane</keyword>
<dbReference type="RefSeq" id="WP_191156274.1">
    <property type="nucleotide sequence ID" value="NZ_JACWUN010000011.1"/>
</dbReference>
<reference evidence="2" key="1">
    <citation type="submission" date="2020-09" db="EMBL/GenBank/DDBJ databases">
        <title>Pelobacter alkaliphilus sp. nov., a novel anaerobic arsenate-reducing bacterium from terrestrial mud volcano.</title>
        <authorList>
            <person name="Khomyakova M.A."/>
            <person name="Merkel A.Y."/>
            <person name="Slobodkin A.I."/>
        </authorList>
    </citation>
    <scope>NUCLEOTIDE SEQUENCE</scope>
    <source>
        <strain evidence="2">M08fum</strain>
    </source>
</reference>